<dbReference type="GO" id="GO:0090307">
    <property type="term" value="P:mitotic spindle assembly"/>
    <property type="evidence" value="ECO:0007669"/>
    <property type="project" value="TreeGrafter"/>
</dbReference>
<evidence type="ECO:0000313" key="8">
    <source>
        <dbReference type="EMBL" id="KAK1331357.1"/>
    </source>
</evidence>
<dbReference type="GO" id="GO:0008608">
    <property type="term" value="P:attachment of spindle microtubules to kinetochore"/>
    <property type="evidence" value="ECO:0007669"/>
    <property type="project" value="TreeGrafter"/>
</dbReference>
<dbReference type="PRINTS" id="PR01217">
    <property type="entry name" value="PRICHEXTENSN"/>
</dbReference>
<name>A0AA40HHI0_CNENI</name>
<reference evidence="8" key="1">
    <citation type="submission" date="2023-06" db="EMBL/GenBank/DDBJ databases">
        <title>Reference genome for the Northern bat (Eptesicus nilssonii), a most northern bat species.</title>
        <authorList>
            <person name="Laine V.N."/>
            <person name="Pulliainen A.T."/>
            <person name="Lilley T.M."/>
        </authorList>
    </citation>
    <scope>NUCLEOTIDE SEQUENCE</scope>
    <source>
        <strain evidence="8">BLF_Eptnil</strain>
        <tissue evidence="8">Kidney</tissue>
    </source>
</reference>
<feature type="region of interest" description="Disordered" evidence="6">
    <location>
        <begin position="96"/>
        <end position="164"/>
    </location>
</feature>
<accession>A0AA40HHI0</accession>
<keyword evidence="4" id="KW-0862">Zinc</keyword>
<keyword evidence="5" id="KW-0539">Nucleus</keyword>
<evidence type="ECO:0000259" key="7">
    <source>
        <dbReference type="PROSITE" id="PS00028"/>
    </source>
</evidence>
<feature type="compositionally biased region" description="Basic and acidic residues" evidence="6">
    <location>
        <begin position="96"/>
        <end position="108"/>
    </location>
</feature>
<feature type="compositionally biased region" description="Polar residues" evidence="6">
    <location>
        <begin position="124"/>
        <end position="133"/>
    </location>
</feature>
<feature type="compositionally biased region" description="Pro residues" evidence="6">
    <location>
        <begin position="139"/>
        <end position="154"/>
    </location>
</feature>
<evidence type="ECO:0000256" key="2">
    <source>
        <dbReference type="ARBA" id="ARBA00022723"/>
    </source>
</evidence>
<feature type="compositionally biased region" description="Low complexity" evidence="6">
    <location>
        <begin position="251"/>
        <end position="260"/>
    </location>
</feature>
<organism evidence="8 9">
    <name type="scientific">Cnephaeus nilssonii</name>
    <name type="common">Northern bat</name>
    <name type="synonym">Eptesicus nilssonii</name>
    <dbReference type="NCBI Taxonomy" id="3371016"/>
    <lineage>
        <taxon>Eukaryota</taxon>
        <taxon>Metazoa</taxon>
        <taxon>Chordata</taxon>
        <taxon>Craniata</taxon>
        <taxon>Vertebrata</taxon>
        <taxon>Euteleostomi</taxon>
        <taxon>Mammalia</taxon>
        <taxon>Eutheria</taxon>
        <taxon>Laurasiatheria</taxon>
        <taxon>Chiroptera</taxon>
        <taxon>Yangochiroptera</taxon>
        <taxon>Vespertilionidae</taxon>
        <taxon>Cnephaeus</taxon>
    </lineage>
</organism>
<dbReference type="GO" id="GO:0005634">
    <property type="term" value="C:nucleus"/>
    <property type="evidence" value="ECO:0007669"/>
    <property type="project" value="UniProtKB-SubCell"/>
</dbReference>
<dbReference type="GO" id="GO:0008017">
    <property type="term" value="F:microtubule binding"/>
    <property type="evidence" value="ECO:0007669"/>
    <property type="project" value="TreeGrafter"/>
</dbReference>
<sequence>MGRKKKKQLKPYCNRDFDDEKILIQHQKAKHFKCHICHKKLYTGPGLAIHCMQVHKETIDAVPNAIPGRTDIELEIYGMEGIPEKDMDERRRLLEQKTQESQKKKQQDDSDEYDDDDSAASTSFQPQPVQPQQGYIPPMAQPGLPPVPGAPGMPPDCIIRENTPSHFANDANGWNDATWTRNTTSDAWYATRYAPPVPRPGIPPMTQAQAVSAPGILNRPPAPTAAVPAPQPPVTKPLFPSAGQMGTPVTSSSTASSNSESLSASSKALFPSTAQAQAAVQGPVGTDFKPLSSTPATTTEPPKPTFPAYTQSTASTTSTTNSTAAKPAASITSKPATLTTTSATSKLIHPDEDISLEERRAQLPKYQRNLPRPGQAPIGNPPVGPIGAMMPPQPGIPQQQGMRPPMPPHGQYGGHHQGMPGYLPGAMPPYGQGPPMVPPYQGGPPRPPMGMRPPVMSQGGRY</sequence>
<keyword evidence="3" id="KW-0863">Zinc-finger</keyword>
<feature type="compositionally biased region" description="Acidic residues" evidence="6">
    <location>
        <begin position="109"/>
        <end position="118"/>
    </location>
</feature>
<dbReference type="PANTHER" id="PTHR23215:SF0">
    <property type="entry name" value="BUB3-INTERACTING AND GLEBS MOTIF-CONTAINING PROTEIN ZNF207"/>
    <property type="match status" value="1"/>
</dbReference>
<gene>
    <name evidence="8" type="ORF">QTO34_009310</name>
</gene>
<evidence type="ECO:0000256" key="5">
    <source>
        <dbReference type="ARBA" id="ARBA00023242"/>
    </source>
</evidence>
<dbReference type="GO" id="GO:0000776">
    <property type="term" value="C:kinetochore"/>
    <property type="evidence" value="ECO:0007669"/>
    <property type="project" value="TreeGrafter"/>
</dbReference>
<dbReference type="PROSITE" id="PS00028">
    <property type="entry name" value="ZINC_FINGER_C2H2_1"/>
    <property type="match status" value="1"/>
</dbReference>
<dbReference type="GO" id="GO:0008270">
    <property type="term" value="F:zinc ion binding"/>
    <property type="evidence" value="ECO:0007669"/>
    <property type="project" value="UniProtKB-KW"/>
</dbReference>
<dbReference type="CDD" id="cd20908">
    <property type="entry name" value="SUF4-like"/>
    <property type="match status" value="1"/>
</dbReference>
<feature type="region of interest" description="Disordered" evidence="6">
    <location>
        <begin position="284"/>
        <end position="346"/>
    </location>
</feature>
<keyword evidence="2" id="KW-0479">Metal-binding</keyword>
<evidence type="ECO:0000256" key="1">
    <source>
        <dbReference type="ARBA" id="ARBA00004123"/>
    </source>
</evidence>
<dbReference type="GO" id="GO:1990047">
    <property type="term" value="C:spindle matrix"/>
    <property type="evidence" value="ECO:0007669"/>
    <property type="project" value="TreeGrafter"/>
</dbReference>
<feature type="compositionally biased region" description="Pro residues" evidence="6">
    <location>
        <begin position="431"/>
        <end position="451"/>
    </location>
</feature>
<comment type="subcellular location">
    <subcellularLocation>
        <location evidence="1">Nucleus</location>
    </subcellularLocation>
</comment>
<feature type="compositionally biased region" description="Low complexity" evidence="6">
    <location>
        <begin position="294"/>
        <end position="346"/>
    </location>
</feature>
<evidence type="ECO:0000313" key="9">
    <source>
        <dbReference type="Proteomes" id="UP001177744"/>
    </source>
</evidence>
<dbReference type="GO" id="GO:0007094">
    <property type="term" value="P:mitotic spindle assembly checkpoint signaling"/>
    <property type="evidence" value="ECO:0007669"/>
    <property type="project" value="TreeGrafter"/>
</dbReference>
<feature type="compositionally biased region" description="Low complexity" evidence="6">
    <location>
        <begin position="417"/>
        <end position="430"/>
    </location>
</feature>
<dbReference type="Proteomes" id="UP001177744">
    <property type="component" value="Unassembled WGS sequence"/>
</dbReference>
<dbReference type="InterPro" id="IPR013087">
    <property type="entry name" value="Znf_C2H2_type"/>
</dbReference>
<proteinExistence type="predicted"/>
<feature type="domain" description="C2H2-type" evidence="7">
    <location>
        <begin position="34"/>
        <end position="55"/>
    </location>
</feature>
<dbReference type="AlphaFoldDB" id="A0AA40HHI0"/>
<keyword evidence="9" id="KW-1185">Reference proteome</keyword>
<feature type="region of interest" description="Disordered" evidence="6">
    <location>
        <begin position="411"/>
        <end position="462"/>
    </location>
</feature>
<evidence type="ECO:0000256" key="3">
    <source>
        <dbReference type="ARBA" id="ARBA00022771"/>
    </source>
</evidence>
<feature type="region of interest" description="Disordered" evidence="6">
    <location>
        <begin position="223"/>
        <end position="260"/>
    </location>
</feature>
<protein>
    <recommendedName>
        <fullName evidence="7">C2H2-type domain-containing protein</fullName>
    </recommendedName>
</protein>
<dbReference type="EMBL" id="JAULJE010000020">
    <property type="protein sequence ID" value="KAK1331357.1"/>
    <property type="molecule type" value="Genomic_DNA"/>
</dbReference>
<evidence type="ECO:0000256" key="6">
    <source>
        <dbReference type="SAM" id="MobiDB-lite"/>
    </source>
</evidence>
<evidence type="ECO:0000256" key="4">
    <source>
        <dbReference type="ARBA" id="ARBA00022833"/>
    </source>
</evidence>
<comment type="caution">
    <text evidence="8">The sequence shown here is derived from an EMBL/GenBank/DDBJ whole genome shotgun (WGS) entry which is preliminary data.</text>
</comment>
<dbReference type="PANTHER" id="PTHR23215">
    <property type="entry name" value="ZINC FINGER PROTEIN 207"/>
    <property type="match status" value="1"/>
</dbReference>